<evidence type="ECO:0000256" key="3">
    <source>
        <dbReference type="ARBA" id="ARBA00023015"/>
    </source>
</evidence>
<evidence type="ECO:0000256" key="5">
    <source>
        <dbReference type="ARBA" id="ARBA00023163"/>
    </source>
</evidence>
<dbReference type="InterPro" id="IPR001138">
    <property type="entry name" value="Zn2Cys6_DnaBD"/>
</dbReference>
<dbReference type="PROSITE" id="PS50048">
    <property type="entry name" value="ZN2_CY6_FUNGAL_2"/>
    <property type="match status" value="1"/>
</dbReference>
<dbReference type="SUPFAM" id="SSF57701">
    <property type="entry name" value="Zn2/Cys6 DNA-binding domain"/>
    <property type="match status" value="1"/>
</dbReference>
<reference evidence="10 11" key="1">
    <citation type="submission" date="2018-02" db="EMBL/GenBank/DDBJ databases">
        <title>The genomes of Aspergillus section Nigri reveals drivers in fungal speciation.</title>
        <authorList>
            <consortium name="DOE Joint Genome Institute"/>
            <person name="Vesth T.C."/>
            <person name="Nybo J."/>
            <person name="Theobald S."/>
            <person name="Brandl J."/>
            <person name="Frisvad J.C."/>
            <person name="Nielsen K.F."/>
            <person name="Lyhne E.K."/>
            <person name="Kogle M.E."/>
            <person name="Kuo A."/>
            <person name="Riley R."/>
            <person name="Clum A."/>
            <person name="Nolan M."/>
            <person name="Lipzen A."/>
            <person name="Salamov A."/>
            <person name="Henrissat B."/>
            <person name="Wiebenga A."/>
            <person name="De vries R.P."/>
            <person name="Grigoriev I.V."/>
            <person name="Mortensen U.H."/>
            <person name="Andersen M.R."/>
            <person name="Baker S.E."/>
        </authorList>
    </citation>
    <scope>NUCLEOTIDE SEQUENCE [LARGE SCALE GENOMIC DNA]</scope>
    <source>
        <strain evidence="10 11">CBS 115571</strain>
    </source>
</reference>
<dbReference type="CDD" id="cd12148">
    <property type="entry name" value="fungal_TF_MHR"/>
    <property type="match status" value="1"/>
</dbReference>
<evidence type="ECO:0000313" key="11">
    <source>
        <dbReference type="Proteomes" id="UP000249829"/>
    </source>
</evidence>
<evidence type="ECO:0000256" key="4">
    <source>
        <dbReference type="ARBA" id="ARBA00023125"/>
    </source>
</evidence>
<comment type="subcellular location">
    <subcellularLocation>
        <location evidence="1">Nucleus</location>
    </subcellularLocation>
</comment>
<name>A0A2V5HHC9_ASPV1</name>
<evidence type="ECO:0000256" key="7">
    <source>
        <dbReference type="SAM" id="MobiDB-lite"/>
    </source>
</evidence>
<feature type="domain" description="Zn(2)-C6 fungal-type" evidence="9">
    <location>
        <begin position="31"/>
        <end position="60"/>
    </location>
</feature>
<organism evidence="10 11">
    <name type="scientific">Aspergillus violaceofuscus (strain CBS 115571)</name>
    <dbReference type="NCBI Taxonomy" id="1450538"/>
    <lineage>
        <taxon>Eukaryota</taxon>
        <taxon>Fungi</taxon>
        <taxon>Dikarya</taxon>
        <taxon>Ascomycota</taxon>
        <taxon>Pezizomycotina</taxon>
        <taxon>Eurotiomycetes</taxon>
        <taxon>Eurotiomycetidae</taxon>
        <taxon>Eurotiales</taxon>
        <taxon>Aspergillaceae</taxon>
        <taxon>Aspergillus</taxon>
    </lineage>
</organism>
<keyword evidence="8" id="KW-0472">Membrane</keyword>
<feature type="region of interest" description="Disordered" evidence="7">
    <location>
        <begin position="1"/>
        <end position="23"/>
    </location>
</feature>
<dbReference type="PROSITE" id="PS00463">
    <property type="entry name" value="ZN2_CY6_FUNGAL_1"/>
    <property type="match status" value="1"/>
</dbReference>
<dbReference type="CDD" id="cd00067">
    <property type="entry name" value="GAL4"/>
    <property type="match status" value="1"/>
</dbReference>
<dbReference type="GO" id="GO:0005634">
    <property type="term" value="C:nucleus"/>
    <property type="evidence" value="ECO:0007669"/>
    <property type="project" value="UniProtKB-SubCell"/>
</dbReference>
<dbReference type="STRING" id="1450538.A0A2V5HHC9"/>
<dbReference type="AlphaFoldDB" id="A0A2V5HHC9"/>
<evidence type="ECO:0000313" key="10">
    <source>
        <dbReference type="EMBL" id="PYI23191.1"/>
    </source>
</evidence>
<keyword evidence="11" id="KW-1185">Reference proteome</keyword>
<evidence type="ECO:0000259" key="9">
    <source>
        <dbReference type="PROSITE" id="PS50048"/>
    </source>
</evidence>
<keyword evidence="8" id="KW-0812">Transmembrane</keyword>
<dbReference type="InterPro" id="IPR051711">
    <property type="entry name" value="Stress_Response_Reg"/>
</dbReference>
<evidence type="ECO:0000256" key="1">
    <source>
        <dbReference type="ARBA" id="ARBA00004123"/>
    </source>
</evidence>
<dbReference type="OMA" id="YWTTSHF"/>
<evidence type="ECO:0000256" key="2">
    <source>
        <dbReference type="ARBA" id="ARBA00022723"/>
    </source>
</evidence>
<dbReference type="InterPro" id="IPR036864">
    <property type="entry name" value="Zn2-C6_fun-type_DNA-bd_sf"/>
</dbReference>
<dbReference type="Pfam" id="PF00172">
    <property type="entry name" value="Zn_clus"/>
    <property type="match status" value="1"/>
</dbReference>
<dbReference type="EMBL" id="KZ825107">
    <property type="protein sequence ID" value="PYI23191.1"/>
    <property type="molecule type" value="Genomic_DNA"/>
</dbReference>
<dbReference type="Pfam" id="PF04082">
    <property type="entry name" value="Fungal_trans"/>
    <property type="match status" value="1"/>
</dbReference>
<dbReference type="GO" id="GO:0006351">
    <property type="term" value="P:DNA-templated transcription"/>
    <property type="evidence" value="ECO:0007669"/>
    <property type="project" value="InterPro"/>
</dbReference>
<evidence type="ECO:0000256" key="8">
    <source>
        <dbReference type="SAM" id="Phobius"/>
    </source>
</evidence>
<keyword evidence="8" id="KW-1133">Transmembrane helix</keyword>
<keyword evidence="3" id="KW-0805">Transcription regulation</keyword>
<keyword evidence="4" id="KW-0238">DNA-binding</keyword>
<keyword evidence="2" id="KW-0479">Metal-binding</keyword>
<protein>
    <recommendedName>
        <fullName evidence="9">Zn(2)-C6 fungal-type domain-containing protein</fullName>
    </recommendedName>
</protein>
<proteinExistence type="predicted"/>
<gene>
    <name evidence="10" type="ORF">BO99DRAFT_224724</name>
</gene>
<keyword evidence="6" id="KW-0539">Nucleus</keyword>
<feature type="transmembrane region" description="Helical" evidence="8">
    <location>
        <begin position="531"/>
        <end position="549"/>
    </location>
</feature>
<dbReference type="PANTHER" id="PTHR47540">
    <property type="entry name" value="THIAMINE REPRESSIBLE GENES REGULATORY PROTEIN THI5"/>
    <property type="match status" value="1"/>
</dbReference>
<evidence type="ECO:0000256" key="6">
    <source>
        <dbReference type="ARBA" id="ARBA00023242"/>
    </source>
</evidence>
<keyword evidence="5" id="KW-0804">Transcription</keyword>
<dbReference type="GO" id="GO:0043565">
    <property type="term" value="F:sequence-specific DNA binding"/>
    <property type="evidence" value="ECO:0007669"/>
    <property type="project" value="TreeGrafter"/>
</dbReference>
<sequence>MTGHAATRGVISPPNPSMGSGSVPKKYVTRACDACKKRKSKCDGLEPCARCTKSRIECAYRTLYNRGSWRHLRRKLPVQPSSTAATTADLTLPAEGNLTLSHPAEPTVEGVEESTENENAVISAGDASVHNFLHKVSEHLTLIGQALPRTLLRWEEEILNTVGDRSTFVFPPRDTAREYLNCYFEHANVTYRYLLRTETFAILDRVYDDDEAVFEHPATIAILLFAMGVGCIWLASRHSRPLTKQKLKSNHLLQAGQTWLDKTLGKFPPTLDMIKATVLKCQLECAASRHNSAWMTLGMAVRLGQIIGIEREVASTGPSEQFSRKGVFWAMYMLDRYLSVSLGRPMALRDEDITIACPTDLDPETITLLGPQETKVWLGVVAHARLTRIIGYTITRLYPASKHLSDDARDQAVTELERDLQEWENQTPSFFLPPEQEPLAGSQHDFYAIPWIFQRQQKTITAAYHFTCILMYRGDLLREFLHHEPGTPAPSQPSSARIRHCVNHAMAIARIAANIADDSTYNGVYWTTSHFVFCAISVLLVYLALYHAAEDRGAIEEMVEKAMKGHRKLDSSYNFRTQRLLEAGPPLPP</sequence>
<dbReference type="SMART" id="SM00906">
    <property type="entry name" value="Fungal_trans"/>
    <property type="match status" value="1"/>
</dbReference>
<dbReference type="Gene3D" id="4.10.240.10">
    <property type="entry name" value="Zn(2)-C6 fungal-type DNA-binding domain"/>
    <property type="match status" value="1"/>
</dbReference>
<dbReference type="InterPro" id="IPR007219">
    <property type="entry name" value="XnlR_reg_dom"/>
</dbReference>
<accession>A0A2V5HHC9</accession>
<dbReference type="GO" id="GO:0000981">
    <property type="term" value="F:DNA-binding transcription factor activity, RNA polymerase II-specific"/>
    <property type="evidence" value="ECO:0007669"/>
    <property type="project" value="InterPro"/>
</dbReference>
<dbReference type="PANTHER" id="PTHR47540:SF2">
    <property type="entry name" value="ZN(II)2CYS6 TRANSCRIPTION FACTOR (EUROFUNG)"/>
    <property type="match status" value="1"/>
</dbReference>
<dbReference type="GO" id="GO:0045944">
    <property type="term" value="P:positive regulation of transcription by RNA polymerase II"/>
    <property type="evidence" value="ECO:0007669"/>
    <property type="project" value="TreeGrafter"/>
</dbReference>
<dbReference type="Proteomes" id="UP000249829">
    <property type="component" value="Unassembled WGS sequence"/>
</dbReference>
<dbReference type="GO" id="GO:0008270">
    <property type="term" value="F:zinc ion binding"/>
    <property type="evidence" value="ECO:0007669"/>
    <property type="project" value="InterPro"/>
</dbReference>
<dbReference type="SMART" id="SM00066">
    <property type="entry name" value="GAL4"/>
    <property type="match status" value="1"/>
</dbReference>